<reference evidence="1 2" key="1">
    <citation type="submission" date="2024-09" db="EMBL/GenBank/DDBJ databases">
        <authorList>
            <person name="Sun Q."/>
            <person name="Mori K."/>
        </authorList>
    </citation>
    <scope>NUCLEOTIDE SEQUENCE [LARGE SCALE GENOMIC DNA]</scope>
    <source>
        <strain evidence="1 2">JCM 12822</strain>
    </source>
</reference>
<sequence length="34" mass="4128">MHRYISFYSNNKIKTKLKGIPSIDYRRHAFEEIA</sequence>
<evidence type="ECO:0000313" key="2">
    <source>
        <dbReference type="Proteomes" id="UP001589740"/>
    </source>
</evidence>
<gene>
    <name evidence="1" type="ORF">ACFFLE_00670</name>
</gene>
<accession>A0ABV5Z0P9</accession>
<name>A0ABV5Z0P9_9STAP</name>
<dbReference type="RefSeq" id="WP_380569274.1">
    <property type="nucleotide sequence ID" value="NZ_JBHMAH010000003.1"/>
</dbReference>
<keyword evidence="2" id="KW-1185">Reference proteome</keyword>
<organism evidence="1 2">
    <name type="scientific">Salinicoccus siamensis</name>
    <dbReference type="NCBI Taxonomy" id="381830"/>
    <lineage>
        <taxon>Bacteria</taxon>
        <taxon>Bacillati</taxon>
        <taxon>Bacillota</taxon>
        <taxon>Bacilli</taxon>
        <taxon>Bacillales</taxon>
        <taxon>Staphylococcaceae</taxon>
        <taxon>Salinicoccus</taxon>
    </lineage>
</organism>
<comment type="caution">
    <text evidence="1">The sequence shown here is derived from an EMBL/GenBank/DDBJ whole genome shotgun (WGS) entry which is preliminary data.</text>
</comment>
<dbReference type="Proteomes" id="UP001589740">
    <property type="component" value="Unassembled WGS sequence"/>
</dbReference>
<dbReference type="EMBL" id="JBHMAH010000003">
    <property type="protein sequence ID" value="MFB9859621.1"/>
    <property type="molecule type" value="Genomic_DNA"/>
</dbReference>
<proteinExistence type="predicted"/>
<evidence type="ECO:0000313" key="1">
    <source>
        <dbReference type="EMBL" id="MFB9859621.1"/>
    </source>
</evidence>
<protein>
    <recommendedName>
        <fullName evidence="3">Integrase catalytic domain-containing protein</fullName>
    </recommendedName>
</protein>
<evidence type="ECO:0008006" key="3">
    <source>
        <dbReference type="Google" id="ProtNLM"/>
    </source>
</evidence>